<dbReference type="AlphaFoldDB" id="K1S9M2"/>
<reference evidence="1" key="1">
    <citation type="journal article" date="2013" name="Environ. Microbiol.">
        <title>Microbiota from the distal guts of lean and obese adolescents exhibit partial functional redundancy besides clear differences in community structure.</title>
        <authorList>
            <person name="Ferrer M."/>
            <person name="Ruiz A."/>
            <person name="Lanza F."/>
            <person name="Haange S.B."/>
            <person name="Oberbach A."/>
            <person name="Till H."/>
            <person name="Bargiela R."/>
            <person name="Campoy C."/>
            <person name="Segura M.T."/>
            <person name="Richter M."/>
            <person name="von Bergen M."/>
            <person name="Seifert J."/>
            <person name="Suarez A."/>
        </authorList>
    </citation>
    <scope>NUCLEOTIDE SEQUENCE</scope>
</reference>
<feature type="non-terminal residue" evidence="1">
    <location>
        <position position="164"/>
    </location>
</feature>
<comment type="caution">
    <text evidence="1">The sequence shown here is derived from an EMBL/GenBank/DDBJ whole genome shotgun (WGS) entry which is preliminary data.</text>
</comment>
<accession>K1S9M2</accession>
<evidence type="ECO:0000313" key="1">
    <source>
        <dbReference type="EMBL" id="EKC44166.1"/>
    </source>
</evidence>
<proteinExistence type="predicted"/>
<gene>
    <name evidence="1" type="ORF">LEA_20779</name>
</gene>
<sequence>MNDKKLTHNDFLQRLDIRDVLLDAGYRQNRRFGLRLSSFIRTDSEEKRIRGDKFVITQQGKCCCQPPRQKEYNVVSFIKEHPALFAEYYEGIDLNRLVNLVCSRLLNIPFEEYEVQTVPVKQDLRPFDITDYDLHRFNPQDHEMQEIFYPYFKNRGIDLSTQNA</sequence>
<protein>
    <submittedName>
        <fullName evidence="1">Uncharacterized protein</fullName>
    </submittedName>
</protein>
<organism evidence="1">
    <name type="scientific">human gut metagenome</name>
    <dbReference type="NCBI Taxonomy" id="408170"/>
    <lineage>
        <taxon>unclassified sequences</taxon>
        <taxon>metagenomes</taxon>
        <taxon>organismal metagenomes</taxon>
    </lineage>
</organism>
<dbReference type="EMBL" id="AJWY01014295">
    <property type="protein sequence ID" value="EKC44166.1"/>
    <property type="molecule type" value="Genomic_DNA"/>
</dbReference>
<name>K1S9M2_9ZZZZ</name>